<protein>
    <submittedName>
        <fullName evidence="1">Uncharacterized protein</fullName>
    </submittedName>
</protein>
<gene>
    <name evidence="1" type="ORF">BV25DRAFT_1912124</name>
</gene>
<evidence type="ECO:0000313" key="2">
    <source>
        <dbReference type="Proteomes" id="UP000814140"/>
    </source>
</evidence>
<accession>A0ACB8TGG7</accession>
<dbReference type="Proteomes" id="UP000814140">
    <property type="component" value="Unassembled WGS sequence"/>
</dbReference>
<dbReference type="EMBL" id="MU277190">
    <property type="protein sequence ID" value="KAI0067507.1"/>
    <property type="molecule type" value="Genomic_DNA"/>
</dbReference>
<reference evidence="1" key="2">
    <citation type="journal article" date="2022" name="New Phytol.">
        <title>Evolutionary transition to the ectomycorrhizal habit in the genomes of a hyperdiverse lineage of mushroom-forming fungi.</title>
        <authorList>
            <person name="Looney B."/>
            <person name="Miyauchi S."/>
            <person name="Morin E."/>
            <person name="Drula E."/>
            <person name="Courty P.E."/>
            <person name="Kohler A."/>
            <person name="Kuo A."/>
            <person name="LaButti K."/>
            <person name="Pangilinan J."/>
            <person name="Lipzen A."/>
            <person name="Riley R."/>
            <person name="Andreopoulos W."/>
            <person name="He G."/>
            <person name="Johnson J."/>
            <person name="Nolan M."/>
            <person name="Tritt A."/>
            <person name="Barry K.W."/>
            <person name="Grigoriev I.V."/>
            <person name="Nagy L.G."/>
            <person name="Hibbett D."/>
            <person name="Henrissat B."/>
            <person name="Matheny P.B."/>
            <person name="Labbe J."/>
            <person name="Martin F.M."/>
        </authorList>
    </citation>
    <scope>NUCLEOTIDE SEQUENCE</scope>
    <source>
        <strain evidence="1">HHB10654</strain>
    </source>
</reference>
<name>A0ACB8TGG7_9AGAM</name>
<comment type="caution">
    <text evidence="1">The sequence shown here is derived from an EMBL/GenBank/DDBJ whole genome shotgun (WGS) entry which is preliminary data.</text>
</comment>
<organism evidence="1 2">
    <name type="scientific">Artomyces pyxidatus</name>
    <dbReference type="NCBI Taxonomy" id="48021"/>
    <lineage>
        <taxon>Eukaryota</taxon>
        <taxon>Fungi</taxon>
        <taxon>Dikarya</taxon>
        <taxon>Basidiomycota</taxon>
        <taxon>Agaricomycotina</taxon>
        <taxon>Agaricomycetes</taxon>
        <taxon>Russulales</taxon>
        <taxon>Auriscalpiaceae</taxon>
        <taxon>Artomyces</taxon>
    </lineage>
</organism>
<proteinExistence type="predicted"/>
<keyword evidence="2" id="KW-1185">Reference proteome</keyword>
<sequence length="231" mass="26252">MSSTTPVPPEGSFSVAEGVGINLQVADELKALPSAEVVPAAVDEADPNSVIKEEQASEQVDSDITSLVDQVRQDLAGQLLYTFRRQSLPNSFPDFQTGRYGMGTALTWDQQHKIQEWVSSQIIDSDVRRHKWCVEKLDGLQGHVRRQHASMQSEVKSAMDALWDRFEERLTEVKDLTWRLTFFQTSFSEQFDKTVDRLEDLERRVALANTRVAQLERRLAIFADDLAEHTM</sequence>
<evidence type="ECO:0000313" key="1">
    <source>
        <dbReference type="EMBL" id="KAI0067507.1"/>
    </source>
</evidence>
<reference evidence="1" key="1">
    <citation type="submission" date="2021-03" db="EMBL/GenBank/DDBJ databases">
        <authorList>
            <consortium name="DOE Joint Genome Institute"/>
            <person name="Ahrendt S."/>
            <person name="Looney B.P."/>
            <person name="Miyauchi S."/>
            <person name="Morin E."/>
            <person name="Drula E."/>
            <person name="Courty P.E."/>
            <person name="Chicoki N."/>
            <person name="Fauchery L."/>
            <person name="Kohler A."/>
            <person name="Kuo A."/>
            <person name="Labutti K."/>
            <person name="Pangilinan J."/>
            <person name="Lipzen A."/>
            <person name="Riley R."/>
            <person name="Andreopoulos W."/>
            <person name="He G."/>
            <person name="Johnson J."/>
            <person name="Barry K.W."/>
            <person name="Grigoriev I.V."/>
            <person name="Nagy L."/>
            <person name="Hibbett D."/>
            <person name="Henrissat B."/>
            <person name="Matheny P.B."/>
            <person name="Labbe J."/>
            <person name="Martin F."/>
        </authorList>
    </citation>
    <scope>NUCLEOTIDE SEQUENCE</scope>
    <source>
        <strain evidence="1">HHB10654</strain>
    </source>
</reference>